<feature type="binding site" description="axial binding residue" evidence="5">
    <location>
        <position position="476"/>
    </location>
    <ligand>
        <name>heme</name>
        <dbReference type="ChEBI" id="CHEBI:30413"/>
    </ligand>
    <ligandPart>
        <name>Fe</name>
        <dbReference type="ChEBI" id="CHEBI:18248"/>
    </ligandPart>
</feature>
<dbReference type="GO" id="GO:0005506">
    <property type="term" value="F:iron ion binding"/>
    <property type="evidence" value="ECO:0007669"/>
    <property type="project" value="InterPro"/>
</dbReference>
<evidence type="ECO:0000256" key="1">
    <source>
        <dbReference type="ARBA" id="ARBA00001971"/>
    </source>
</evidence>
<sequence>MAFANLWEQTRQVAPSTWLFLSIIGLITYLVSVRSLTPLRTVPGPFLASITRLWIFMHQTRRKRQDLDRSLHVRYGPIVRISPREVIVSSPDSFKIIYAASSKFVKAEWYQATGEGGWTGKDGLDFLNEMDMDKYRIQRRLIGPAYTADAMKDLEGNLNAILERNIAIMREREGMEVDVDEFFNLFTVDCLSQATFSKSKGLVDANKDDGTIGLIKGAWNFMHLIGFYPGIFQAILWVTHRIINPVGSLLAYVKPRLRATIITADMPLVEDTTQNSFAWCVTEFQKRKDSPKPIPEHAPDIASKLFQIQASKPALKDHWLRDTLLTNFGAGGETTAIVISTLLIALMSDPKSMERVHEEIDLARREGKLGNLPSLRDLREHLPFLEACLNESMRLHPIVGMSLMRVVPEGGYTLEGHFLPAGTIVGINPWVISRDKSLYGQDADEWRPERWLEYGAEKLKALETYNVSFGMGARSCPGKHLSQAIYYKMIPMLFMNFDWSFAEPGAKRVIESTFSTRYINMKVRWKNRV</sequence>
<reference evidence="8 9" key="1">
    <citation type="journal article" date="2018" name="IMA Fungus">
        <title>IMA Genome-F 9: Draft genome sequence of Annulohypoxylon stygium, Aspergillus mulundensis, Berkeleyomyces basicola (syn. Thielaviopsis basicola), Ceratocystis smalleyi, two Cercospora beticola strains, Coleophoma cylindrospora, Fusarium fracticaudum, Phialophora cf. hyalina, and Morchella septimelata.</title>
        <authorList>
            <person name="Wingfield B.D."/>
            <person name="Bills G.F."/>
            <person name="Dong Y."/>
            <person name="Huang W."/>
            <person name="Nel W.J."/>
            <person name="Swalarsk-Parry B.S."/>
            <person name="Vaghefi N."/>
            <person name="Wilken P.M."/>
            <person name="An Z."/>
            <person name="de Beer Z.W."/>
            <person name="De Vos L."/>
            <person name="Chen L."/>
            <person name="Duong T.A."/>
            <person name="Gao Y."/>
            <person name="Hammerbacher A."/>
            <person name="Kikkert J.R."/>
            <person name="Li Y."/>
            <person name="Li H."/>
            <person name="Li K."/>
            <person name="Li Q."/>
            <person name="Liu X."/>
            <person name="Ma X."/>
            <person name="Naidoo K."/>
            <person name="Pethybridge S.J."/>
            <person name="Sun J."/>
            <person name="Steenkamp E.T."/>
            <person name="van der Nest M.A."/>
            <person name="van Wyk S."/>
            <person name="Wingfield M.J."/>
            <person name="Xiong C."/>
            <person name="Yue Q."/>
            <person name="Zhang X."/>
        </authorList>
    </citation>
    <scope>NUCLEOTIDE SEQUENCE [LARGE SCALE GENOMIC DNA]</scope>
    <source>
        <strain evidence="8 9">BP5796</strain>
    </source>
</reference>
<gene>
    <name evidence="8" type="ORF">BP5796_06057</name>
</gene>
<keyword evidence="7" id="KW-0812">Transmembrane</keyword>
<dbReference type="GO" id="GO:0020037">
    <property type="term" value="F:heme binding"/>
    <property type="evidence" value="ECO:0007669"/>
    <property type="project" value="InterPro"/>
</dbReference>
<comment type="similarity">
    <text evidence="2 6">Belongs to the cytochrome P450 family.</text>
</comment>
<comment type="cofactor">
    <cofactor evidence="1 5">
        <name>heme</name>
        <dbReference type="ChEBI" id="CHEBI:30413"/>
    </cofactor>
</comment>
<keyword evidence="9" id="KW-1185">Reference proteome</keyword>
<dbReference type="InterPro" id="IPR050121">
    <property type="entry name" value="Cytochrome_P450_monoxygenase"/>
</dbReference>
<dbReference type="OrthoDB" id="3934656at2759"/>
<evidence type="ECO:0000256" key="6">
    <source>
        <dbReference type="RuleBase" id="RU000461"/>
    </source>
</evidence>
<keyword evidence="4 5" id="KW-0408">Iron</keyword>
<evidence type="ECO:0000313" key="8">
    <source>
        <dbReference type="EMBL" id="RDW78205.1"/>
    </source>
</evidence>
<dbReference type="InterPro" id="IPR017972">
    <property type="entry name" value="Cyt_P450_CS"/>
</dbReference>
<keyword evidence="7" id="KW-1133">Transmembrane helix</keyword>
<protein>
    <recommendedName>
        <fullName evidence="10">Cytochrome P450</fullName>
    </recommendedName>
</protein>
<dbReference type="AlphaFoldDB" id="A0A3D8RW22"/>
<organism evidence="8 9">
    <name type="scientific">Coleophoma crateriformis</name>
    <dbReference type="NCBI Taxonomy" id="565419"/>
    <lineage>
        <taxon>Eukaryota</taxon>
        <taxon>Fungi</taxon>
        <taxon>Dikarya</taxon>
        <taxon>Ascomycota</taxon>
        <taxon>Pezizomycotina</taxon>
        <taxon>Leotiomycetes</taxon>
        <taxon>Helotiales</taxon>
        <taxon>Dermateaceae</taxon>
        <taxon>Coleophoma</taxon>
    </lineage>
</organism>
<dbReference type="Pfam" id="PF00067">
    <property type="entry name" value="p450"/>
    <property type="match status" value="1"/>
</dbReference>
<dbReference type="Proteomes" id="UP000256328">
    <property type="component" value="Unassembled WGS sequence"/>
</dbReference>
<dbReference type="Gene3D" id="1.10.630.10">
    <property type="entry name" value="Cytochrome P450"/>
    <property type="match status" value="1"/>
</dbReference>
<dbReference type="PRINTS" id="PR00463">
    <property type="entry name" value="EP450I"/>
</dbReference>
<keyword evidence="6" id="KW-0560">Oxidoreductase</keyword>
<evidence type="ECO:0000313" key="9">
    <source>
        <dbReference type="Proteomes" id="UP000256328"/>
    </source>
</evidence>
<keyword evidence="6" id="KW-0503">Monooxygenase</keyword>
<name>A0A3D8RW22_9HELO</name>
<comment type="caution">
    <text evidence="8">The sequence shown here is derived from an EMBL/GenBank/DDBJ whole genome shotgun (WGS) entry which is preliminary data.</text>
</comment>
<dbReference type="PANTHER" id="PTHR24305">
    <property type="entry name" value="CYTOCHROME P450"/>
    <property type="match status" value="1"/>
</dbReference>
<dbReference type="EMBL" id="PDLN01000008">
    <property type="protein sequence ID" value="RDW78205.1"/>
    <property type="molecule type" value="Genomic_DNA"/>
</dbReference>
<dbReference type="InterPro" id="IPR002401">
    <property type="entry name" value="Cyt_P450_E_grp-I"/>
</dbReference>
<evidence type="ECO:0000256" key="7">
    <source>
        <dbReference type="SAM" id="Phobius"/>
    </source>
</evidence>
<accession>A0A3D8RW22</accession>
<dbReference type="GO" id="GO:0004497">
    <property type="term" value="F:monooxygenase activity"/>
    <property type="evidence" value="ECO:0007669"/>
    <property type="project" value="UniProtKB-KW"/>
</dbReference>
<proteinExistence type="inferred from homology"/>
<evidence type="ECO:0000256" key="3">
    <source>
        <dbReference type="ARBA" id="ARBA00022723"/>
    </source>
</evidence>
<evidence type="ECO:0008006" key="10">
    <source>
        <dbReference type="Google" id="ProtNLM"/>
    </source>
</evidence>
<keyword evidence="7" id="KW-0472">Membrane</keyword>
<evidence type="ECO:0000256" key="4">
    <source>
        <dbReference type="ARBA" id="ARBA00023004"/>
    </source>
</evidence>
<dbReference type="PANTHER" id="PTHR24305:SF232">
    <property type="entry name" value="P450, PUTATIVE (EUROFUNG)-RELATED"/>
    <property type="match status" value="1"/>
</dbReference>
<dbReference type="SUPFAM" id="SSF48264">
    <property type="entry name" value="Cytochrome P450"/>
    <property type="match status" value="1"/>
</dbReference>
<evidence type="ECO:0000256" key="5">
    <source>
        <dbReference type="PIRSR" id="PIRSR602401-1"/>
    </source>
</evidence>
<keyword evidence="5 6" id="KW-0349">Heme</keyword>
<dbReference type="PRINTS" id="PR00385">
    <property type="entry name" value="P450"/>
</dbReference>
<evidence type="ECO:0000256" key="2">
    <source>
        <dbReference type="ARBA" id="ARBA00010617"/>
    </source>
</evidence>
<dbReference type="InterPro" id="IPR036396">
    <property type="entry name" value="Cyt_P450_sf"/>
</dbReference>
<keyword evidence="3 5" id="KW-0479">Metal-binding</keyword>
<dbReference type="GO" id="GO:0016705">
    <property type="term" value="F:oxidoreductase activity, acting on paired donors, with incorporation or reduction of molecular oxygen"/>
    <property type="evidence" value="ECO:0007669"/>
    <property type="project" value="InterPro"/>
</dbReference>
<dbReference type="PROSITE" id="PS00086">
    <property type="entry name" value="CYTOCHROME_P450"/>
    <property type="match status" value="1"/>
</dbReference>
<dbReference type="InterPro" id="IPR001128">
    <property type="entry name" value="Cyt_P450"/>
</dbReference>
<feature type="transmembrane region" description="Helical" evidence="7">
    <location>
        <begin position="12"/>
        <end position="31"/>
    </location>
</feature>